<proteinExistence type="predicted"/>
<name>A0A1C2DYI3_9HYPH</name>
<comment type="caution">
    <text evidence="7">The sequence shown here is derived from an EMBL/GenBank/DDBJ whole genome shotgun (WGS) entry which is preliminary data.</text>
</comment>
<keyword evidence="2 5" id="KW-0812">Transmembrane</keyword>
<dbReference type="Gene3D" id="1.20.1740.10">
    <property type="entry name" value="Amino acid/polyamine transporter I"/>
    <property type="match status" value="1"/>
</dbReference>
<feature type="transmembrane region" description="Helical" evidence="5">
    <location>
        <begin position="262"/>
        <end position="283"/>
    </location>
</feature>
<evidence type="ECO:0000256" key="4">
    <source>
        <dbReference type="ARBA" id="ARBA00023136"/>
    </source>
</evidence>
<dbReference type="GO" id="GO:0055085">
    <property type="term" value="P:transmembrane transport"/>
    <property type="evidence" value="ECO:0007669"/>
    <property type="project" value="InterPro"/>
</dbReference>
<keyword evidence="8" id="KW-1185">Reference proteome</keyword>
<dbReference type="STRING" id="1566387.QV13_09285"/>
<dbReference type="OrthoDB" id="9762947at2"/>
<feature type="transmembrane region" description="Helical" evidence="5">
    <location>
        <begin position="457"/>
        <end position="475"/>
    </location>
</feature>
<dbReference type="InterPro" id="IPR004841">
    <property type="entry name" value="AA-permease/SLC12A_dom"/>
</dbReference>
<accession>A0A1C2DYI3</accession>
<organism evidence="7 8">
    <name type="scientific">Mesorhizobium hungaricum</name>
    <dbReference type="NCBI Taxonomy" id="1566387"/>
    <lineage>
        <taxon>Bacteria</taxon>
        <taxon>Pseudomonadati</taxon>
        <taxon>Pseudomonadota</taxon>
        <taxon>Alphaproteobacteria</taxon>
        <taxon>Hyphomicrobiales</taxon>
        <taxon>Phyllobacteriaceae</taxon>
        <taxon>Mesorhizobium</taxon>
    </lineage>
</organism>
<dbReference type="GO" id="GO:0016020">
    <property type="term" value="C:membrane"/>
    <property type="evidence" value="ECO:0007669"/>
    <property type="project" value="UniProtKB-SubCell"/>
</dbReference>
<feature type="transmembrane region" description="Helical" evidence="5">
    <location>
        <begin position="433"/>
        <end position="451"/>
    </location>
</feature>
<feature type="domain" description="Amino acid permease/ SLC12A" evidence="6">
    <location>
        <begin position="38"/>
        <end position="477"/>
    </location>
</feature>
<dbReference type="RefSeq" id="WP_024923474.1">
    <property type="nucleotide sequence ID" value="NZ_MDEO01000030.1"/>
</dbReference>
<evidence type="ECO:0000256" key="2">
    <source>
        <dbReference type="ARBA" id="ARBA00022692"/>
    </source>
</evidence>
<evidence type="ECO:0000256" key="3">
    <source>
        <dbReference type="ARBA" id="ARBA00022989"/>
    </source>
</evidence>
<dbReference type="InterPro" id="IPR050367">
    <property type="entry name" value="APC_superfamily"/>
</dbReference>
<dbReference type="PANTHER" id="PTHR42770:SF7">
    <property type="entry name" value="MEMBRANE PROTEIN"/>
    <property type="match status" value="1"/>
</dbReference>
<evidence type="ECO:0000256" key="5">
    <source>
        <dbReference type="SAM" id="Phobius"/>
    </source>
</evidence>
<protein>
    <submittedName>
        <fullName evidence="7">Amino acid ABC transporter permease</fullName>
    </submittedName>
</protein>
<dbReference type="PANTHER" id="PTHR42770">
    <property type="entry name" value="AMINO ACID TRANSPORTER-RELATED"/>
    <property type="match status" value="1"/>
</dbReference>
<comment type="subcellular location">
    <subcellularLocation>
        <location evidence="1">Membrane</location>
        <topology evidence="1">Multi-pass membrane protein</topology>
    </subcellularLocation>
</comment>
<evidence type="ECO:0000259" key="6">
    <source>
        <dbReference type="Pfam" id="PF00324"/>
    </source>
</evidence>
<keyword evidence="3 5" id="KW-1133">Transmembrane helix</keyword>
<feature type="transmembrane region" description="Helical" evidence="5">
    <location>
        <begin position="219"/>
        <end position="241"/>
    </location>
</feature>
<keyword evidence="4 5" id="KW-0472">Membrane</keyword>
<feature type="transmembrane region" description="Helical" evidence="5">
    <location>
        <begin position="61"/>
        <end position="82"/>
    </location>
</feature>
<feature type="transmembrane region" description="Helical" evidence="5">
    <location>
        <begin position="312"/>
        <end position="331"/>
    </location>
</feature>
<feature type="transmembrane region" description="Helical" evidence="5">
    <location>
        <begin position="145"/>
        <end position="164"/>
    </location>
</feature>
<sequence length="501" mass="53786">MSKRTDGRTAGVTYQAVDQSYFEQRQLQRHAGLFSLWMMGVGAVIAGEYSGWNIGFSQGGFGGLLLAALIIGFMYVCLCCSIGEMSAALPHTGGAYSFSRTALGPWGGFTTGLAENIEFVLAPAANMFFMSSYLAAIFGTPDSALPLWWAGGYAVMLGLSLRGLELSMRVVIYITVAAIAVLLFFFVVAIPHLDFARYALNIAAGPQGSALLPEGNGPWLPFGFTGVMLSLPFAVYMFLAVEQLPLTAEEAKNPKRDMPRALILSILTLAALALGVLFFSASIPHGAHAMGTSGEPLLDGFRTIFGDGWAKLLASVAVLGLAASFFAGSFASGRNIYSLSRAGYLPTALSVTNPRTKTPNIALAAGSGLALFMLLLVWFLGGRHNVAFMGGFLVSMIVFAGMVSYVMQSIAFLRLRTTYAAIERPFISPFGRFGAYATIFICVVTLAYQFFDPLYRWAAIAAAVWYAVGLAYFGFYRRHRLVLSPEEEFAVSGGMRGQPAE</sequence>
<feature type="transmembrane region" description="Helical" evidence="5">
    <location>
        <begin position="171"/>
        <end position="190"/>
    </location>
</feature>
<feature type="transmembrane region" description="Helical" evidence="5">
    <location>
        <begin position="31"/>
        <end position="49"/>
    </location>
</feature>
<dbReference type="PIRSF" id="PIRSF006060">
    <property type="entry name" value="AA_transporter"/>
    <property type="match status" value="1"/>
</dbReference>
<gene>
    <name evidence="7" type="ORF">QV13_09285</name>
</gene>
<feature type="transmembrane region" description="Helical" evidence="5">
    <location>
        <begin position="386"/>
        <end position="413"/>
    </location>
</feature>
<reference evidence="7 8" key="1">
    <citation type="submission" date="2016-08" db="EMBL/GenBank/DDBJ databases">
        <title>Whole genome sequence of Mesorhizobium sp. strain UASWS1009 isolated from industrial sewage.</title>
        <authorList>
            <person name="Crovadore J."/>
            <person name="Calmin G."/>
            <person name="Chablais R."/>
            <person name="Cochard B."/>
            <person name="Lefort F."/>
        </authorList>
    </citation>
    <scope>NUCLEOTIDE SEQUENCE [LARGE SCALE GENOMIC DNA]</scope>
    <source>
        <strain evidence="7 8">UASWS1009</strain>
    </source>
</reference>
<feature type="transmembrane region" description="Helical" evidence="5">
    <location>
        <begin position="361"/>
        <end position="380"/>
    </location>
</feature>
<evidence type="ECO:0000256" key="1">
    <source>
        <dbReference type="ARBA" id="ARBA00004141"/>
    </source>
</evidence>
<dbReference type="Pfam" id="PF00324">
    <property type="entry name" value="AA_permease"/>
    <property type="match status" value="1"/>
</dbReference>
<evidence type="ECO:0000313" key="7">
    <source>
        <dbReference type="EMBL" id="OCX19802.1"/>
    </source>
</evidence>
<dbReference type="Proteomes" id="UP000094412">
    <property type="component" value="Unassembled WGS sequence"/>
</dbReference>
<dbReference type="EMBL" id="MDEO01000030">
    <property type="protein sequence ID" value="OCX19802.1"/>
    <property type="molecule type" value="Genomic_DNA"/>
</dbReference>
<evidence type="ECO:0000313" key="8">
    <source>
        <dbReference type="Proteomes" id="UP000094412"/>
    </source>
</evidence>
<feature type="transmembrane region" description="Helical" evidence="5">
    <location>
        <begin position="119"/>
        <end position="139"/>
    </location>
</feature>
<dbReference type="AlphaFoldDB" id="A0A1C2DYI3"/>